<dbReference type="AlphaFoldDB" id="A0AAX2JF51"/>
<dbReference type="GO" id="GO:0043565">
    <property type="term" value="F:sequence-specific DNA binding"/>
    <property type="evidence" value="ECO:0007669"/>
    <property type="project" value="TreeGrafter"/>
</dbReference>
<evidence type="ECO:0000313" key="6">
    <source>
        <dbReference type="EMBL" id="SQJ08947.1"/>
    </source>
</evidence>
<dbReference type="SUPFAM" id="SSF53335">
    <property type="entry name" value="S-adenosyl-L-methionine-dependent methyltransferases"/>
    <property type="match status" value="1"/>
</dbReference>
<evidence type="ECO:0000256" key="3">
    <source>
        <dbReference type="ARBA" id="ARBA00022679"/>
    </source>
</evidence>
<dbReference type="GO" id="GO:0032259">
    <property type="term" value="P:methylation"/>
    <property type="evidence" value="ECO:0007669"/>
    <property type="project" value="UniProtKB-KW"/>
</dbReference>
<dbReference type="GeneID" id="78453559"/>
<dbReference type="InterPro" id="IPR002052">
    <property type="entry name" value="DNA_methylase_N6_adenine_CS"/>
</dbReference>
<evidence type="ECO:0000313" key="7">
    <source>
        <dbReference type="Proteomes" id="UP000249008"/>
    </source>
</evidence>
<dbReference type="PROSITE" id="PS00092">
    <property type="entry name" value="N6_MTASE"/>
    <property type="match status" value="1"/>
</dbReference>
<reference evidence="6 7" key="1">
    <citation type="submission" date="2018-06" db="EMBL/GenBank/DDBJ databases">
        <authorList>
            <consortium name="Pathogen Informatics"/>
            <person name="Doyle S."/>
        </authorList>
    </citation>
    <scope>NUCLEOTIDE SEQUENCE [LARGE SCALE GENOMIC DNA]</scope>
    <source>
        <strain evidence="6 7">NCTC12112</strain>
    </source>
</reference>
<evidence type="ECO:0000256" key="1">
    <source>
        <dbReference type="ARBA" id="ARBA00011900"/>
    </source>
</evidence>
<dbReference type="GO" id="GO:1904047">
    <property type="term" value="F:S-adenosyl-L-methionine binding"/>
    <property type="evidence" value="ECO:0007669"/>
    <property type="project" value="TreeGrafter"/>
</dbReference>
<evidence type="ECO:0000256" key="5">
    <source>
        <dbReference type="ARBA" id="ARBA00047942"/>
    </source>
</evidence>
<proteinExistence type="predicted"/>
<gene>
    <name evidence="6" type="ORF">NCTC12112_02275</name>
</gene>
<dbReference type="Pfam" id="PF02086">
    <property type="entry name" value="MethyltransfD12"/>
    <property type="match status" value="1"/>
</dbReference>
<keyword evidence="3" id="KW-0808">Transferase</keyword>
<protein>
    <recommendedName>
        <fullName evidence="1">site-specific DNA-methyltransferase (adenine-specific)</fullName>
        <ecNumber evidence="1">2.1.1.72</ecNumber>
    </recommendedName>
</protein>
<keyword evidence="4" id="KW-0949">S-adenosyl-L-methionine</keyword>
<dbReference type="InterPro" id="IPR029063">
    <property type="entry name" value="SAM-dependent_MTases_sf"/>
</dbReference>
<accession>A0AAX2JF51</accession>
<dbReference type="Gene3D" id="3.40.50.150">
    <property type="entry name" value="Vaccinia Virus protein VP39"/>
    <property type="match status" value="2"/>
</dbReference>
<sequence>MSRIKVPFPYMGSKGRFYKEIKKIFEENKKEDFIDLFAGAMEVPVNLKEEFPELNVETNVKDSKIEAFVKHKDVKRLYERALTHICGKIDFKSARILYDKDRKKFDKINIKFKSIFQNVCPCCGKKIDNNVENKEFSEDEKEILKALMGFGGKGESLSNTFYSIAKAEKFKGYIEGIKKIKVHFKEFDETWEYKDSFIFLDPPYIQKTKLDKEQNFVGYGYAGDGGKEWGLEDDDRLIKFIENNLNKNNVFLIFGSAENNLKKLIEKNFKNAEFSEKTYKFQTFGKLTDRLEWFCLLK</sequence>
<evidence type="ECO:0000256" key="4">
    <source>
        <dbReference type="ARBA" id="ARBA00022691"/>
    </source>
</evidence>
<dbReference type="EC" id="2.1.1.72" evidence="1"/>
<dbReference type="PANTHER" id="PTHR30481:SF3">
    <property type="entry name" value="DNA ADENINE METHYLASE"/>
    <property type="match status" value="1"/>
</dbReference>
<organism evidence="6 7">
    <name type="scientific">Fusobacterium ulcerans</name>
    <dbReference type="NCBI Taxonomy" id="861"/>
    <lineage>
        <taxon>Bacteria</taxon>
        <taxon>Fusobacteriati</taxon>
        <taxon>Fusobacteriota</taxon>
        <taxon>Fusobacteriia</taxon>
        <taxon>Fusobacteriales</taxon>
        <taxon>Fusobacteriaceae</taxon>
        <taxon>Fusobacterium</taxon>
    </lineage>
</organism>
<dbReference type="InterPro" id="IPR012327">
    <property type="entry name" value="MeTrfase_D12"/>
</dbReference>
<dbReference type="PANTHER" id="PTHR30481">
    <property type="entry name" value="DNA ADENINE METHYLASE"/>
    <property type="match status" value="1"/>
</dbReference>
<dbReference type="PRINTS" id="PR00505">
    <property type="entry name" value="D12N6MTFRASE"/>
</dbReference>
<dbReference type="GO" id="GO:0006298">
    <property type="term" value="P:mismatch repair"/>
    <property type="evidence" value="ECO:0007669"/>
    <property type="project" value="TreeGrafter"/>
</dbReference>
<keyword evidence="2 6" id="KW-0489">Methyltransferase</keyword>
<dbReference type="RefSeq" id="WP_005981405.1">
    <property type="nucleotide sequence ID" value="NZ_CABKNW010000005.1"/>
</dbReference>
<dbReference type="GO" id="GO:0009007">
    <property type="term" value="F:site-specific DNA-methyltransferase (adenine-specific) activity"/>
    <property type="evidence" value="ECO:0007669"/>
    <property type="project" value="UniProtKB-EC"/>
</dbReference>
<dbReference type="GO" id="GO:0009307">
    <property type="term" value="P:DNA restriction-modification system"/>
    <property type="evidence" value="ECO:0007669"/>
    <property type="project" value="InterPro"/>
</dbReference>
<dbReference type="KEGG" id="ful:C4N20_01980"/>
<comment type="catalytic activity">
    <reaction evidence="5">
        <text>a 2'-deoxyadenosine in DNA + S-adenosyl-L-methionine = an N(6)-methyl-2'-deoxyadenosine in DNA + S-adenosyl-L-homocysteine + H(+)</text>
        <dbReference type="Rhea" id="RHEA:15197"/>
        <dbReference type="Rhea" id="RHEA-COMP:12418"/>
        <dbReference type="Rhea" id="RHEA-COMP:12419"/>
        <dbReference type="ChEBI" id="CHEBI:15378"/>
        <dbReference type="ChEBI" id="CHEBI:57856"/>
        <dbReference type="ChEBI" id="CHEBI:59789"/>
        <dbReference type="ChEBI" id="CHEBI:90615"/>
        <dbReference type="ChEBI" id="CHEBI:90616"/>
        <dbReference type="EC" id="2.1.1.72"/>
    </reaction>
</comment>
<dbReference type="EMBL" id="LS483487">
    <property type="protein sequence ID" value="SQJ08947.1"/>
    <property type="molecule type" value="Genomic_DNA"/>
</dbReference>
<evidence type="ECO:0000256" key="2">
    <source>
        <dbReference type="ARBA" id="ARBA00022603"/>
    </source>
</evidence>
<name>A0AAX2JF51_9FUSO</name>
<dbReference type="Proteomes" id="UP000249008">
    <property type="component" value="Chromosome 1"/>
</dbReference>